<dbReference type="InterPro" id="IPR029063">
    <property type="entry name" value="SAM-dependent_MTases_sf"/>
</dbReference>
<keyword evidence="2" id="KW-0808">Transferase</keyword>
<evidence type="ECO:0000313" key="2">
    <source>
        <dbReference type="EMBL" id="MFC4108604.1"/>
    </source>
</evidence>
<dbReference type="GO" id="GO:0032259">
    <property type="term" value="P:methylation"/>
    <property type="evidence" value="ECO:0007669"/>
    <property type="project" value="UniProtKB-KW"/>
</dbReference>
<proteinExistence type="predicted"/>
<accession>A0ABV8KR58</accession>
<dbReference type="EMBL" id="JBHSBN010000017">
    <property type="protein sequence ID" value="MFC4108604.1"/>
    <property type="molecule type" value="Genomic_DNA"/>
</dbReference>
<reference evidence="3" key="1">
    <citation type="journal article" date="2019" name="Int. J. Syst. Evol. Microbiol.">
        <title>The Global Catalogue of Microorganisms (GCM) 10K type strain sequencing project: providing services to taxonomists for standard genome sequencing and annotation.</title>
        <authorList>
            <consortium name="The Broad Institute Genomics Platform"/>
            <consortium name="The Broad Institute Genome Sequencing Center for Infectious Disease"/>
            <person name="Wu L."/>
            <person name="Ma J."/>
        </authorList>
    </citation>
    <scope>NUCLEOTIDE SEQUENCE [LARGE SCALE GENOMIC DNA]</scope>
    <source>
        <strain evidence="3">2902at01</strain>
    </source>
</reference>
<organism evidence="2 3">
    <name type="scientific">Micromonospora zhanjiangensis</name>
    <dbReference type="NCBI Taxonomy" id="1522057"/>
    <lineage>
        <taxon>Bacteria</taxon>
        <taxon>Bacillati</taxon>
        <taxon>Actinomycetota</taxon>
        <taxon>Actinomycetes</taxon>
        <taxon>Micromonosporales</taxon>
        <taxon>Micromonosporaceae</taxon>
        <taxon>Micromonospora</taxon>
    </lineage>
</organism>
<dbReference type="Pfam" id="PF13649">
    <property type="entry name" value="Methyltransf_25"/>
    <property type="match status" value="1"/>
</dbReference>
<name>A0ABV8KR58_9ACTN</name>
<dbReference type="EC" id="2.1.1.-" evidence="2"/>
<sequence length="279" mass="30250">MANLEQARRWNGETGRRWIAQRERHHAVRRLLTPHLLRAAALGSGDRVLDVGCGCGEVTIEMARSVRPGGEVYGLDLSGPALDVARGLAADAGVPGIRFVRGDAQTPPLSPATFDVVVSSFGVMFFEDPDAAFAHLGSVLRPGGRLAFLCWQDERHNEVLGLAPRAVAAHAAVVGGDDLDLFADPWRIGDLLVRAGFGNVRVRGRREPARLGSDVADVLGYLRETSRFRDLLQRLDDQRTVDRAIATLARELAARQRADGVWVEAAVWLVTATVSGRPV</sequence>
<dbReference type="PANTHER" id="PTHR43591">
    <property type="entry name" value="METHYLTRANSFERASE"/>
    <property type="match status" value="1"/>
</dbReference>
<dbReference type="Gene3D" id="3.40.50.150">
    <property type="entry name" value="Vaccinia Virus protein VP39"/>
    <property type="match status" value="1"/>
</dbReference>
<comment type="caution">
    <text evidence="2">The sequence shown here is derived from an EMBL/GenBank/DDBJ whole genome shotgun (WGS) entry which is preliminary data.</text>
</comment>
<dbReference type="InterPro" id="IPR041698">
    <property type="entry name" value="Methyltransf_25"/>
</dbReference>
<dbReference type="SUPFAM" id="SSF53335">
    <property type="entry name" value="S-adenosyl-L-methionine-dependent methyltransferases"/>
    <property type="match status" value="1"/>
</dbReference>
<evidence type="ECO:0000313" key="3">
    <source>
        <dbReference type="Proteomes" id="UP001595868"/>
    </source>
</evidence>
<dbReference type="GO" id="GO:0008168">
    <property type="term" value="F:methyltransferase activity"/>
    <property type="evidence" value="ECO:0007669"/>
    <property type="project" value="UniProtKB-KW"/>
</dbReference>
<gene>
    <name evidence="2" type="ORF">ACFOX0_22055</name>
</gene>
<dbReference type="RefSeq" id="WP_377549110.1">
    <property type="nucleotide sequence ID" value="NZ_JBHSBN010000017.1"/>
</dbReference>
<dbReference type="PANTHER" id="PTHR43591:SF24">
    <property type="entry name" value="2-METHOXY-6-POLYPRENYL-1,4-BENZOQUINOL METHYLASE, MITOCHONDRIAL"/>
    <property type="match status" value="1"/>
</dbReference>
<evidence type="ECO:0000259" key="1">
    <source>
        <dbReference type="Pfam" id="PF13649"/>
    </source>
</evidence>
<feature type="domain" description="Methyltransferase" evidence="1">
    <location>
        <begin position="48"/>
        <end position="144"/>
    </location>
</feature>
<keyword evidence="2" id="KW-0489">Methyltransferase</keyword>
<protein>
    <submittedName>
        <fullName evidence="2">Class I SAM-dependent methyltransferase</fullName>
        <ecNumber evidence="2">2.1.1.-</ecNumber>
    </submittedName>
</protein>
<keyword evidence="3" id="KW-1185">Reference proteome</keyword>
<dbReference type="CDD" id="cd02440">
    <property type="entry name" value="AdoMet_MTases"/>
    <property type="match status" value="1"/>
</dbReference>
<dbReference type="Proteomes" id="UP001595868">
    <property type="component" value="Unassembled WGS sequence"/>
</dbReference>